<evidence type="ECO:0000313" key="4">
    <source>
        <dbReference type="Proteomes" id="UP000008744"/>
    </source>
</evidence>
<feature type="chain" id="PRO_5002807988" evidence="2">
    <location>
        <begin position="21"/>
        <end position="211"/>
    </location>
</feature>
<keyword evidence="4" id="KW-1185">Reference proteome</keyword>
<evidence type="ECO:0000256" key="1">
    <source>
        <dbReference type="SAM" id="MobiDB-lite"/>
    </source>
</evidence>
<dbReference type="PROSITE" id="PS51257">
    <property type="entry name" value="PROKAR_LIPOPROTEIN"/>
    <property type="match status" value="1"/>
</dbReference>
<dbReference type="EMBL" id="CH479208">
    <property type="protein sequence ID" value="EDW31258.1"/>
    <property type="molecule type" value="Genomic_DNA"/>
</dbReference>
<dbReference type="OrthoDB" id="6436213at2759"/>
<feature type="region of interest" description="Disordered" evidence="1">
    <location>
        <begin position="79"/>
        <end position="122"/>
    </location>
</feature>
<dbReference type="KEGG" id="dpe:6600535"/>
<organism evidence="4">
    <name type="scientific">Drosophila persimilis</name>
    <name type="common">Fruit fly</name>
    <dbReference type="NCBI Taxonomy" id="7234"/>
    <lineage>
        <taxon>Eukaryota</taxon>
        <taxon>Metazoa</taxon>
        <taxon>Ecdysozoa</taxon>
        <taxon>Arthropoda</taxon>
        <taxon>Hexapoda</taxon>
        <taxon>Insecta</taxon>
        <taxon>Pterygota</taxon>
        <taxon>Neoptera</taxon>
        <taxon>Endopterygota</taxon>
        <taxon>Diptera</taxon>
        <taxon>Brachycera</taxon>
        <taxon>Muscomorpha</taxon>
        <taxon>Ephydroidea</taxon>
        <taxon>Drosophilidae</taxon>
        <taxon>Drosophila</taxon>
        <taxon>Sophophora</taxon>
    </lineage>
</organism>
<keyword evidence="2" id="KW-0732">Signal</keyword>
<evidence type="ECO:0000313" key="3">
    <source>
        <dbReference type="EMBL" id="EDW31258.1"/>
    </source>
</evidence>
<dbReference type="PhylomeDB" id="B4H4E3"/>
<reference evidence="3 4" key="1">
    <citation type="journal article" date="2007" name="Nature">
        <title>Evolution of genes and genomes on the Drosophila phylogeny.</title>
        <authorList>
            <consortium name="Drosophila 12 Genomes Consortium"/>
            <person name="Clark A.G."/>
            <person name="Eisen M.B."/>
            <person name="Smith D.R."/>
            <person name="Bergman C.M."/>
            <person name="Oliver B."/>
            <person name="Markow T.A."/>
            <person name="Kaufman T.C."/>
            <person name="Kellis M."/>
            <person name="Gelbart W."/>
            <person name="Iyer V.N."/>
            <person name="Pollard D.A."/>
            <person name="Sackton T.B."/>
            <person name="Larracuente A.M."/>
            <person name="Singh N.D."/>
            <person name="Abad J.P."/>
            <person name="Abt D.N."/>
            <person name="Adryan B."/>
            <person name="Aguade M."/>
            <person name="Akashi H."/>
            <person name="Anderson W.W."/>
            <person name="Aquadro C.F."/>
            <person name="Ardell D.H."/>
            <person name="Arguello R."/>
            <person name="Artieri C.G."/>
            <person name="Barbash D.A."/>
            <person name="Barker D."/>
            <person name="Barsanti P."/>
            <person name="Batterham P."/>
            <person name="Batzoglou S."/>
            <person name="Begun D."/>
            <person name="Bhutkar A."/>
            <person name="Blanco E."/>
            <person name="Bosak S.A."/>
            <person name="Bradley R.K."/>
            <person name="Brand A.D."/>
            <person name="Brent M.R."/>
            <person name="Brooks A.N."/>
            <person name="Brown R.H."/>
            <person name="Butlin R.K."/>
            <person name="Caggese C."/>
            <person name="Calvi B.R."/>
            <person name="Bernardo de Carvalho A."/>
            <person name="Caspi A."/>
            <person name="Castrezana S."/>
            <person name="Celniker S.E."/>
            <person name="Chang J.L."/>
            <person name="Chapple C."/>
            <person name="Chatterji S."/>
            <person name="Chinwalla A."/>
            <person name="Civetta A."/>
            <person name="Clifton S.W."/>
            <person name="Comeron J.M."/>
            <person name="Costello J.C."/>
            <person name="Coyne J.A."/>
            <person name="Daub J."/>
            <person name="David R.G."/>
            <person name="Delcher A.L."/>
            <person name="Delehaunty K."/>
            <person name="Do C.B."/>
            <person name="Ebling H."/>
            <person name="Edwards K."/>
            <person name="Eickbush T."/>
            <person name="Evans J.D."/>
            <person name="Filipski A."/>
            <person name="Findeiss S."/>
            <person name="Freyhult E."/>
            <person name="Fulton L."/>
            <person name="Fulton R."/>
            <person name="Garcia A.C."/>
            <person name="Gardiner A."/>
            <person name="Garfield D.A."/>
            <person name="Garvin B.E."/>
            <person name="Gibson G."/>
            <person name="Gilbert D."/>
            <person name="Gnerre S."/>
            <person name="Godfrey J."/>
            <person name="Good R."/>
            <person name="Gotea V."/>
            <person name="Gravely B."/>
            <person name="Greenberg A.J."/>
            <person name="Griffiths-Jones S."/>
            <person name="Gross S."/>
            <person name="Guigo R."/>
            <person name="Gustafson E.A."/>
            <person name="Haerty W."/>
            <person name="Hahn M.W."/>
            <person name="Halligan D.L."/>
            <person name="Halpern A.L."/>
            <person name="Halter G.M."/>
            <person name="Han M.V."/>
            <person name="Heger A."/>
            <person name="Hillier L."/>
            <person name="Hinrichs A.S."/>
            <person name="Holmes I."/>
            <person name="Hoskins R.A."/>
            <person name="Hubisz M.J."/>
            <person name="Hultmark D."/>
            <person name="Huntley M.A."/>
            <person name="Jaffe D.B."/>
            <person name="Jagadeeshan S."/>
            <person name="Jeck W.R."/>
            <person name="Johnson J."/>
            <person name="Jones C.D."/>
            <person name="Jordan W.C."/>
            <person name="Karpen G.H."/>
            <person name="Kataoka E."/>
            <person name="Keightley P.D."/>
            <person name="Kheradpour P."/>
            <person name="Kirkness E.F."/>
            <person name="Koerich L.B."/>
            <person name="Kristiansen K."/>
            <person name="Kudrna D."/>
            <person name="Kulathinal R.J."/>
            <person name="Kumar S."/>
            <person name="Kwok R."/>
            <person name="Lander E."/>
            <person name="Langley C.H."/>
            <person name="Lapoint R."/>
            <person name="Lazzaro B.P."/>
            <person name="Lee S.J."/>
            <person name="Levesque L."/>
            <person name="Li R."/>
            <person name="Lin C.F."/>
            <person name="Lin M.F."/>
            <person name="Lindblad-Toh K."/>
            <person name="Llopart A."/>
            <person name="Long M."/>
            <person name="Low L."/>
            <person name="Lozovsky E."/>
            <person name="Lu J."/>
            <person name="Luo M."/>
            <person name="Machado C.A."/>
            <person name="Makalowski W."/>
            <person name="Marzo M."/>
            <person name="Matsuda M."/>
            <person name="Matzkin L."/>
            <person name="McAllister B."/>
            <person name="McBride C.S."/>
            <person name="McKernan B."/>
            <person name="McKernan K."/>
            <person name="Mendez-Lago M."/>
            <person name="Minx P."/>
            <person name="Mollenhauer M.U."/>
            <person name="Montooth K."/>
            <person name="Mount S.M."/>
            <person name="Mu X."/>
            <person name="Myers E."/>
            <person name="Negre B."/>
            <person name="Newfeld S."/>
            <person name="Nielsen R."/>
            <person name="Noor M.A."/>
            <person name="O'Grady P."/>
            <person name="Pachter L."/>
            <person name="Papaceit M."/>
            <person name="Parisi M.J."/>
            <person name="Parisi M."/>
            <person name="Parts L."/>
            <person name="Pedersen J.S."/>
            <person name="Pesole G."/>
            <person name="Phillippy A.M."/>
            <person name="Ponting C.P."/>
            <person name="Pop M."/>
            <person name="Porcelli D."/>
            <person name="Powell J.R."/>
            <person name="Prohaska S."/>
            <person name="Pruitt K."/>
            <person name="Puig M."/>
            <person name="Quesneville H."/>
            <person name="Ram K.R."/>
            <person name="Rand D."/>
            <person name="Rasmussen M.D."/>
            <person name="Reed L.K."/>
            <person name="Reenan R."/>
            <person name="Reily A."/>
            <person name="Remington K.A."/>
            <person name="Rieger T.T."/>
            <person name="Ritchie M.G."/>
            <person name="Robin C."/>
            <person name="Rogers Y.H."/>
            <person name="Rohde C."/>
            <person name="Rozas J."/>
            <person name="Rubenfield M.J."/>
            <person name="Ruiz A."/>
            <person name="Russo S."/>
            <person name="Salzberg S.L."/>
            <person name="Sanchez-Gracia A."/>
            <person name="Saranga D.J."/>
            <person name="Sato H."/>
            <person name="Schaeffer S.W."/>
            <person name="Schatz M.C."/>
            <person name="Schlenke T."/>
            <person name="Schwartz R."/>
            <person name="Segarra C."/>
            <person name="Singh R.S."/>
            <person name="Sirot L."/>
            <person name="Sirota M."/>
            <person name="Sisneros N.B."/>
            <person name="Smith C.D."/>
            <person name="Smith T.F."/>
            <person name="Spieth J."/>
            <person name="Stage D.E."/>
            <person name="Stark A."/>
            <person name="Stephan W."/>
            <person name="Strausberg R.L."/>
            <person name="Strempel S."/>
            <person name="Sturgill D."/>
            <person name="Sutton G."/>
            <person name="Sutton G.G."/>
            <person name="Tao W."/>
            <person name="Teichmann S."/>
            <person name="Tobari Y.N."/>
            <person name="Tomimura Y."/>
            <person name="Tsolas J.M."/>
            <person name="Valente V.L."/>
            <person name="Venter E."/>
            <person name="Venter J.C."/>
            <person name="Vicario S."/>
            <person name="Vieira F.G."/>
            <person name="Vilella A.J."/>
            <person name="Villasante A."/>
            <person name="Walenz B."/>
            <person name="Wang J."/>
            <person name="Wasserman M."/>
            <person name="Watts T."/>
            <person name="Wilson D."/>
            <person name="Wilson R.K."/>
            <person name="Wing R.A."/>
            <person name="Wolfner M.F."/>
            <person name="Wong A."/>
            <person name="Wong G.K."/>
            <person name="Wu C.I."/>
            <person name="Wu G."/>
            <person name="Yamamoto D."/>
            <person name="Yang H.P."/>
            <person name="Yang S.P."/>
            <person name="Yorke J.A."/>
            <person name="Yoshida K."/>
            <person name="Zdobnov E."/>
            <person name="Zhang P."/>
            <person name="Zhang Y."/>
            <person name="Zimin A.V."/>
            <person name="Baldwin J."/>
            <person name="Abdouelleil A."/>
            <person name="Abdulkadir J."/>
            <person name="Abebe A."/>
            <person name="Abera B."/>
            <person name="Abreu J."/>
            <person name="Acer S.C."/>
            <person name="Aftuck L."/>
            <person name="Alexander A."/>
            <person name="An P."/>
            <person name="Anderson E."/>
            <person name="Anderson S."/>
            <person name="Arachi H."/>
            <person name="Azer M."/>
            <person name="Bachantsang P."/>
            <person name="Barry A."/>
            <person name="Bayul T."/>
            <person name="Berlin A."/>
            <person name="Bessette D."/>
            <person name="Bloom T."/>
            <person name="Blye J."/>
            <person name="Boguslavskiy L."/>
            <person name="Bonnet C."/>
            <person name="Boukhgalter B."/>
            <person name="Bourzgui I."/>
            <person name="Brown A."/>
            <person name="Cahill P."/>
            <person name="Channer S."/>
            <person name="Cheshatsang Y."/>
            <person name="Chuda L."/>
            <person name="Citroen M."/>
            <person name="Collymore A."/>
            <person name="Cooke P."/>
            <person name="Costello M."/>
            <person name="D'Aco K."/>
            <person name="Daza R."/>
            <person name="De Haan G."/>
            <person name="DeGray S."/>
            <person name="DeMaso C."/>
            <person name="Dhargay N."/>
            <person name="Dooley K."/>
            <person name="Dooley E."/>
            <person name="Doricent M."/>
            <person name="Dorje P."/>
            <person name="Dorjee K."/>
            <person name="Dupes A."/>
            <person name="Elong R."/>
            <person name="Falk J."/>
            <person name="Farina A."/>
            <person name="Faro S."/>
            <person name="Ferguson D."/>
            <person name="Fisher S."/>
            <person name="Foley C.D."/>
            <person name="Franke A."/>
            <person name="Friedrich D."/>
            <person name="Gadbois L."/>
            <person name="Gearin G."/>
            <person name="Gearin C.R."/>
            <person name="Giannoukos G."/>
            <person name="Goode T."/>
            <person name="Graham J."/>
            <person name="Grandbois E."/>
            <person name="Grewal S."/>
            <person name="Gyaltsen K."/>
            <person name="Hafez N."/>
            <person name="Hagos B."/>
            <person name="Hall J."/>
            <person name="Henson C."/>
            <person name="Hollinger A."/>
            <person name="Honan T."/>
            <person name="Huard M.D."/>
            <person name="Hughes L."/>
            <person name="Hurhula B."/>
            <person name="Husby M.E."/>
            <person name="Kamat A."/>
            <person name="Kanga B."/>
            <person name="Kashin S."/>
            <person name="Khazanovich D."/>
            <person name="Kisner P."/>
            <person name="Lance K."/>
            <person name="Lara M."/>
            <person name="Lee W."/>
            <person name="Lennon N."/>
            <person name="Letendre F."/>
            <person name="LeVine R."/>
            <person name="Lipovsky A."/>
            <person name="Liu X."/>
            <person name="Liu J."/>
            <person name="Liu S."/>
            <person name="Lokyitsang T."/>
            <person name="Lokyitsang Y."/>
            <person name="Lubonja R."/>
            <person name="Lui A."/>
            <person name="MacDonald P."/>
            <person name="Magnisalis V."/>
            <person name="Maru K."/>
            <person name="Matthews C."/>
            <person name="McCusker W."/>
            <person name="McDonough S."/>
            <person name="Mehta T."/>
            <person name="Meldrim J."/>
            <person name="Meneus L."/>
            <person name="Mihai O."/>
            <person name="Mihalev A."/>
            <person name="Mihova T."/>
            <person name="Mittelman R."/>
            <person name="Mlenga V."/>
            <person name="Montmayeur A."/>
            <person name="Mulrain L."/>
            <person name="Navidi A."/>
            <person name="Naylor J."/>
            <person name="Negash T."/>
            <person name="Nguyen T."/>
            <person name="Nguyen N."/>
            <person name="Nicol R."/>
            <person name="Norbu C."/>
            <person name="Norbu N."/>
            <person name="Novod N."/>
            <person name="O'Neill B."/>
            <person name="Osman S."/>
            <person name="Markiewicz E."/>
            <person name="Oyono O.L."/>
            <person name="Patti C."/>
            <person name="Phunkhang P."/>
            <person name="Pierre F."/>
            <person name="Priest M."/>
            <person name="Raghuraman S."/>
            <person name="Rege F."/>
            <person name="Reyes R."/>
            <person name="Rise C."/>
            <person name="Rogov P."/>
            <person name="Ross K."/>
            <person name="Ryan E."/>
            <person name="Settipalli S."/>
            <person name="Shea T."/>
            <person name="Sherpa N."/>
            <person name="Shi L."/>
            <person name="Shih D."/>
            <person name="Sparrow T."/>
            <person name="Spaulding J."/>
            <person name="Stalker J."/>
            <person name="Stange-Thomann N."/>
            <person name="Stavropoulos S."/>
            <person name="Stone C."/>
            <person name="Strader C."/>
            <person name="Tesfaye S."/>
            <person name="Thomson T."/>
            <person name="Thoulutsang Y."/>
            <person name="Thoulutsang D."/>
            <person name="Topham K."/>
            <person name="Topping I."/>
            <person name="Tsamla T."/>
            <person name="Vassiliev H."/>
            <person name="Vo A."/>
            <person name="Wangchuk T."/>
            <person name="Wangdi T."/>
            <person name="Weiand M."/>
            <person name="Wilkinson J."/>
            <person name="Wilson A."/>
            <person name="Yadav S."/>
            <person name="Young G."/>
            <person name="Yu Q."/>
            <person name="Zembek L."/>
            <person name="Zhong D."/>
            <person name="Zimmer A."/>
            <person name="Zwirko Z."/>
            <person name="Jaffe D.B."/>
            <person name="Alvarez P."/>
            <person name="Brockman W."/>
            <person name="Butler J."/>
            <person name="Chin C."/>
            <person name="Gnerre S."/>
            <person name="Grabherr M."/>
            <person name="Kleber M."/>
            <person name="Mauceli E."/>
            <person name="MacCallum I."/>
        </authorList>
    </citation>
    <scope>NUCLEOTIDE SEQUENCE [LARGE SCALE GENOMIC DNA]</scope>
    <source>
        <strain evidence="4">MSH-3 / Tucson 14011-0111.49</strain>
    </source>
</reference>
<evidence type="ECO:0000256" key="2">
    <source>
        <dbReference type="SAM" id="SignalP"/>
    </source>
</evidence>
<dbReference type="Pfam" id="PF00379">
    <property type="entry name" value="Chitin_bind_4"/>
    <property type="match status" value="1"/>
</dbReference>
<feature type="compositionally biased region" description="Low complexity" evidence="1">
    <location>
        <begin position="107"/>
        <end position="117"/>
    </location>
</feature>
<sequence length="211" mass="22639">MKCHLLLLQLGLLGLACVHGAQVYMQFNGHGYSYNTDIDRAGRSVLSPKHGQAAGPINSLELSGPLQFVQQSLRYRESPTAGSSYNSHPTADSVATSSLSRGYQTYPSPNLNPSPNSFQQAAPSFDFSTHQMSHAQRTDEAGNVLGKYSYYDEAGYHELSYKAGAGIGFVVMGGNLAKATADPQSEIGIQTNALSPTSANFQELHKYGTNT</sequence>
<feature type="compositionally biased region" description="Polar residues" evidence="1">
    <location>
        <begin position="80"/>
        <end position="106"/>
    </location>
</feature>
<dbReference type="eggNOG" id="ENOG502T94D">
    <property type="taxonomic scope" value="Eukaryota"/>
</dbReference>
<dbReference type="HOGENOM" id="CLU_1385478_0_0_1"/>
<dbReference type="AlphaFoldDB" id="B4H4E3"/>
<dbReference type="Proteomes" id="UP000008744">
    <property type="component" value="Unassembled WGS sequence"/>
</dbReference>
<name>B4H4E3_DROPE</name>
<gene>
    <name evidence="3" type="primary">Dper\GL20694</name>
    <name evidence="3" type="ORF">Dper_GL20694</name>
</gene>
<accession>B4H4E3</accession>
<feature type="signal peptide" evidence="2">
    <location>
        <begin position="1"/>
        <end position="20"/>
    </location>
</feature>
<dbReference type="InterPro" id="IPR000618">
    <property type="entry name" value="Insect_cuticle"/>
</dbReference>
<dbReference type="OMA" id="GAQVYME"/>
<protein>
    <submittedName>
        <fullName evidence="3">GL20694</fullName>
    </submittedName>
</protein>
<proteinExistence type="predicted"/>